<keyword evidence="2" id="KW-1185">Reference proteome</keyword>
<dbReference type="GeneTree" id="ENSGT00980000203446"/>
<proteinExistence type="predicted"/>
<dbReference type="Proteomes" id="UP000001038">
    <property type="component" value="Chromosome 16"/>
</dbReference>
<accession>A0A3B3HI04</accession>
<reference evidence="1" key="2">
    <citation type="submission" date="2025-08" db="UniProtKB">
        <authorList>
            <consortium name="Ensembl"/>
        </authorList>
    </citation>
    <scope>IDENTIFICATION</scope>
    <source>
        <strain evidence="1">Hd-rR</strain>
    </source>
</reference>
<evidence type="ECO:0000313" key="1">
    <source>
        <dbReference type="Ensembl" id="ENSORLP00000031551.1"/>
    </source>
</evidence>
<dbReference type="InParanoid" id="A0A3B3HI04"/>
<name>A0A3B3HI04_ORYLA</name>
<dbReference type="Bgee" id="ENSORLG00000023440">
    <property type="expression patterns" value="Expressed in adult organism"/>
</dbReference>
<dbReference type="AlphaFoldDB" id="A0A3B3HI04"/>
<reference evidence="1 2" key="1">
    <citation type="journal article" date="2007" name="Nature">
        <title>The medaka draft genome and insights into vertebrate genome evolution.</title>
        <authorList>
            <person name="Kasahara M."/>
            <person name="Naruse K."/>
            <person name="Sasaki S."/>
            <person name="Nakatani Y."/>
            <person name="Qu W."/>
            <person name="Ahsan B."/>
            <person name="Yamada T."/>
            <person name="Nagayasu Y."/>
            <person name="Doi K."/>
            <person name="Kasai Y."/>
            <person name="Jindo T."/>
            <person name="Kobayashi D."/>
            <person name="Shimada A."/>
            <person name="Toyoda A."/>
            <person name="Kuroki Y."/>
            <person name="Fujiyama A."/>
            <person name="Sasaki T."/>
            <person name="Shimizu A."/>
            <person name="Asakawa S."/>
            <person name="Shimizu N."/>
            <person name="Hashimoto S."/>
            <person name="Yang J."/>
            <person name="Lee Y."/>
            <person name="Matsushima K."/>
            <person name="Sugano S."/>
            <person name="Sakaizumi M."/>
            <person name="Narita T."/>
            <person name="Ohishi K."/>
            <person name="Haga S."/>
            <person name="Ohta F."/>
            <person name="Nomoto H."/>
            <person name="Nogata K."/>
            <person name="Morishita T."/>
            <person name="Endo T."/>
            <person name="Shin-I T."/>
            <person name="Takeda H."/>
            <person name="Morishita S."/>
            <person name="Kohara Y."/>
        </authorList>
    </citation>
    <scope>NUCLEOTIDE SEQUENCE [LARGE SCALE GENOMIC DNA]</scope>
    <source>
        <strain evidence="1 2">Hd-rR</strain>
    </source>
</reference>
<reference evidence="1" key="3">
    <citation type="submission" date="2025-09" db="UniProtKB">
        <authorList>
            <consortium name="Ensembl"/>
        </authorList>
    </citation>
    <scope>IDENTIFICATION</scope>
    <source>
        <strain evidence="1">Hd-rR</strain>
    </source>
</reference>
<sequence length="50" mass="5368">EAGCTAAADRISLISQIQNAWCSIEPFPPAHPAPFSHGQVSSKLVNFLFL</sequence>
<organism evidence="1 2">
    <name type="scientific">Oryzias latipes</name>
    <name type="common">Japanese rice fish</name>
    <name type="synonym">Japanese killifish</name>
    <dbReference type="NCBI Taxonomy" id="8090"/>
    <lineage>
        <taxon>Eukaryota</taxon>
        <taxon>Metazoa</taxon>
        <taxon>Chordata</taxon>
        <taxon>Craniata</taxon>
        <taxon>Vertebrata</taxon>
        <taxon>Euteleostomi</taxon>
        <taxon>Actinopterygii</taxon>
        <taxon>Neopterygii</taxon>
        <taxon>Teleostei</taxon>
        <taxon>Neoteleostei</taxon>
        <taxon>Acanthomorphata</taxon>
        <taxon>Ovalentaria</taxon>
        <taxon>Atherinomorphae</taxon>
        <taxon>Beloniformes</taxon>
        <taxon>Adrianichthyidae</taxon>
        <taxon>Oryziinae</taxon>
        <taxon>Oryzias</taxon>
    </lineage>
</organism>
<dbReference type="Ensembl" id="ENSORLT00000030662.1">
    <property type="protein sequence ID" value="ENSORLP00000031551.1"/>
    <property type="gene ID" value="ENSORLG00000023440.1"/>
</dbReference>
<evidence type="ECO:0000313" key="2">
    <source>
        <dbReference type="Proteomes" id="UP000001038"/>
    </source>
</evidence>
<protein>
    <submittedName>
        <fullName evidence="1">Si:ch211-151m7.6</fullName>
    </submittedName>
</protein>